<evidence type="ECO:0000256" key="3">
    <source>
        <dbReference type="ARBA" id="ARBA00022729"/>
    </source>
</evidence>
<dbReference type="Pfam" id="PF23764">
    <property type="entry name" value="Beta-barrel_GLAA-B_II"/>
    <property type="match status" value="1"/>
</dbReference>
<dbReference type="Pfam" id="PF23763">
    <property type="entry name" value="Beta-barrel_GLAA-B_I"/>
    <property type="match status" value="1"/>
</dbReference>
<feature type="domain" description="GLAA-B beta-barrel" evidence="8">
    <location>
        <begin position="161"/>
        <end position="284"/>
    </location>
</feature>
<evidence type="ECO:0000256" key="5">
    <source>
        <dbReference type="ARBA" id="ARBA00022801"/>
    </source>
</evidence>
<feature type="domain" description="Right handed beta helix" evidence="7">
    <location>
        <begin position="470"/>
        <end position="620"/>
    </location>
</feature>
<keyword evidence="4" id="KW-0677">Repeat</keyword>
<dbReference type="AlphaFoldDB" id="A0A5M5D4K7"/>
<gene>
    <name evidence="10" type="ORF">F3D66_22685</name>
</gene>
<organism evidence="10 11">
    <name type="scientific">Bacteroides ovatus</name>
    <dbReference type="NCBI Taxonomy" id="28116"/>
    <lineage>
        <taxon>Bacteria</taxon>
        <taxon>Pseudomonadati</taxon>
        <taxon>Bacteroidota</taxon>
        <taxon>Bacteroidia</taxon>
        <taxon>Bacteroidales</taxon>
        <taxon>Bacteroidaceae</taxon>
        <taxon>Bacteroides</taxon>
    </lineage>
</organism>
<keyword evidence="3" id="KW-0732">Signal</keyword>
<feature type="domain" description="GLAA-B beta-barrel" evidence="9">
    <location>
        <begin position="393"/>
        <end position="461"/>
    </location>
</feature>
<proteinExistence type="predicted"/>
<evidence type="ECO:0000259" key="7">
    <source>
        <dbReference type="Pfam" id="PF13229"/>
    </source>
</evidence>
<accession>A0A5M5D4K7</accession>
<dbReference type="InterPro" id="IPR039448">
    <property type="entry name" value="Beta_helix"/>
</dbReference>
<dbReference type="InterPro" id="IPR011050">
    <property type="entry name" value="Pectin_lyase_fold/virulence"/>
</dbReference>
<dbReference type="GO" id="GO:0004557">
    <property type="term" value="F:alpha-galactosidase activity"/>
    <property type="evidence" value="ECO:0007669"/>
    <property type="project" value="UniProtKB-EC"/>
</dbReference>
<dbReference type="EMBL" id="VWKB01000036">
    <property type="protein sequence ID" value="KAA4091710.1"/>
    <property type="molecule type" value="Genomic_DNA"/>
</dbReference>
<evidence type="ECO:0000256" key="2">
    <source>
        <dbReference type="ARBA" id="ARBA00001271"/>
    </source>
</evidence>
<dbReference type="SMART" id="SM00710">
    <property type="entry name" value="PbH1"/>
    <property type="match status" value="4"/>
</dbReference>
<evidence type="ECO:0000313" key="11">
    <source>
        <dbReference type="Proteomes" id="UP000473905"/>
    </source>
</evidence>
<keyword evidence="5" id="KW-0378">Hydrolase</keyword>
<dbReference type="Pfam" id="PF13229">
    <property type="entry name" value="Beta_helix"/>
    <property type="match status" value="1"/>
</dbReference>
<evidence type="ECO:0000256" key="6">
    <source>
        <dbReference type="ARBA" id="ARBA00023295"/>
    </source>
</evidence>
<dbReference type="InterPro" id="IPR006626">
    <property type="entry name" value="PbH1"/>
</dbReference>
<evidence type="ECO:0000313" key="10">
    <source>
        <dbReference type="EMBL" id="KAA4091710.1"/>
    </source>
</evidence>
<dbReference type="InterPro" id="IPR057275">
    <property type="entry name" value="Beta-barrel_GLAA-B_I"/>
</dbReference>
<dbReference type="InterPro" id="IPR012334">
    <property type="entry name" value="Pectin_lyas_fold"/>
</dbReference>
<dbReference type="InterPro" id="IPR056441">
    <property type="entry name" value="Beta-barrel_GLAA-B_II"/>
</dbReference>
<evidence type="ECO:0000259" key="9">
    <source>
        <dbReference type="Pfam" id="PF23764"/>
    </source>
</evidence>
<keyword evidence="11" id="KW-1185">Reference proteome</keyword>
<sequence>MLLILIFLFFIFNIMRMKFTFLLLSVFIFNMLLTASCSSNIHGDLNFTISLEEGDDATSCVYNIINKLSYDAAATISFEKGTYHFYPEFAYEKYCYISNHNDVMARIAFMLKDKRNLTIDGNGSKFIFHGRMIPFLMEKCKNIRVKNLSIDFAEPFHSESIITSHNSDGSFDMSISKEYPYEIRNGQLVFVKPYYEHSLGQSILYDPTRKAIAYQTEIYTPLTTLTKVKEKNYKDFEYKYKTDSKDDYIRYRGRRNQLEVKQLKPGLVRVYNHRKKMPPIGMVLASKGEQGENRFAPAFKANDTEDFSAENVIVHHAGGMGFLFENCSNVDLYKCVVEPSGNRMVSTTADATHFVGCRGKVSLRNCVFHNQLDDAMNVHGAYQEVYEIIDDKTLRMRVGHFQQLGFRLACTGDTVGLVRLSDSFHAYHKLTVKGTDQINGRYQIVYLNESIPDNIKVGDLLENLSAYPEVLVENCDISRNRARGLLISTPKKTVVKNNYFSTEMEAILLPVESSSWFESGNAANVTIEDNTFQDCTIGGMDRGVICFRTDEKNKNMAFSNINIKSNTFNHFDNLILQITNVDGLTFTDNIITNSGTYPQQFPDNPVISVVCSKNLKFNNNVYKGKANKMLEVVETEEKIEFK</sequence>
<dbReference type="SUPFAM" id="SSF51126">
    <property type="entry name" value="Pectin lyase-like"/>
    <property type="match status" value="1"/>
</dbReference>
<dbReference type="Gene3D" id="2.160.20.10">
    <property type="entry name" value="Single-stranded right-handed beta-helix, Pectin lyase-like"/>
    <property type="match status" value="2"/>
</dbReference>
<name>A0A5M5D4K7_BACOV</name>
<dbReference type="Proteomes" id="UP000473905">
    <property type="component" value="Unassembled WGS sequence"/>
</dbReference>
<protein>
    <submittedName>
        <fullName evidence="10">Right-handed parallel beta-helix repeat-containing protein</fullName>
    </submittedName>
</protein>
<keyword evidence="6" id="KW-0326">Glycosidase</keyword>
<comment type="catalytic activity">
    <reaction evidence="2">
        <text>Hydrolysis of terminal, non-reducing branched (1-&gt;3)-alpha-D-galactosidic residues, producing free D-galactose.</text>
        <dbReference type="EC" id="3.2.1.n1"/>
    </reaction>
</comment>
<evidence type="ECO:0000259" key="8">
    <source>
        <dbReference type="Pfam" id="PF23763"/>
    </source>
</evidence>
<reference evidence="10 11" key="1">
    <citation type="journal article" date="2019" name="Nat. Med.">
        <title>A library of human gut bacterial isolates paired with longitudinal multiomics data enables mechanistic microbiome research.</title>
        <authorList>
            <person name="Poyet M."/>
            <person name="Groussin M."/>
            <person name="Gibbons S.M."/>
            <person name="Avila-Pacheco J."/>
            <person name="Jiang X."/>
            <person name="Kearney S.M."/>
            <person name="Perrotta A.R."/>
            <person name="Berdy B."/>
            <person name="Zhao S."/>
            <person name="Lieberman T.D."/>
            <person name="Swanson P.K."/>
            <person name="Smith M."/>
            <person name="Roesemann S."/>
            <person name="Alexander J.E."/>
            <person name="Rich S.A."/>
            <person name="Livny J."/>
            <person name="Vlamakis H."/>
            <person name="Clish C."/>
            <person name="Bullock K."/>
            <person name="Deik A."/>
            <person name="Scott J."/>
            <person name="Pierce K.A."/>
            <person name="Xavier R.J."/>
            <person name="Alm E.J."/>
        </authorList>
    </citation>
    <scope>NUCLEOTIDE SEQUENCE [LARGE SCALE GENOMIC DNA]</scope>
    <source>
        <strain evidence="10 11">BIOML-A134</strain>
    </source>
</reference>
<evidence type="ECO:0000256" key="1">
    <source>
        <dbReference type="ARBA" id="ARBA00001255"/>
    </source>
</evidence>
<comment type="caution">
    <text evidence="10">The sequence shown here is derived from an EMBL/GenBank/DDBJ whole genome shotgun (WGS) entry which is preliminary data.</text>
</comment>
<evidence type="ECO:0000256" key="4">
    <source>
        <dbReference type="ARBA" id="ARBA00022737"/>
    </source>
</evidence>
<comment type="catalytic activity">
    <reaction evidence="1">
        <text>Hydrolysis of terminal, non-reducing alpha-D-galactose residues in alpha-D-galactosides, including galactose oligosaccharides, galactomannans and galactolipids.</text>
        <dbReference type="EC" id="3.2.1.22"/>
    </reaction>
</comment>